<gene>
    <name evidence="1" type="ORF">K8N75_13360</name>
</gene>
<dbReference type="EMBL" id="JAIOUQ010000017">
    <property type="protein sequence ID" value="MBZ2167027.1"/>
    <property type="molecule type" value="Genomic_DNA"/>
</dbReference>
<name>A0A8T5UXK0_9EURY</name>
<evidence type="ECO:0000313" key="2">
    <source>
        <dbReference type="Proteomes" id="UP000825933"/>
    </source>
</evidence>
<proteinExistence type="predicted"/>
<dbReference type="RefSeq" id="WP_223792565.1">
    <property type="nucleotide sequence ID" value="NZ_JAIOUQ010000017.1"/>
</dbReference>
<comment type="caution">
    <text evidence="1">The sequence shown here is derived from an EMBL/GenBank/DDBJ whole genome shotgun (WGS) entry which is preliminary data.</text>
</comment>
<dbReference type="Proteomes" id="UP000825933">
    <property type="component" value="Unassembled WGS sequence"/>
</dbReference>
<protein>
    <submittedName>
        <fullName evidence="1">Uncharacterized protein</fullName>
    </submittedName>
</protein>
<keyword evidence="2" id="KW-1185">Reference proteome</keyword>
<evidence type="ECO:0000313" key="1">
    <source>
        <dbReference type="EMBL" id="MBZ2167027.1"/>
    </source>
</evidence>
<sequence length="55" mass="6210">MGKWGHWDYCVSVCAKNIYMANSLQGKVIGYLKSVMESWFNGITSDDSIYIVSRG</sequence>
<reference evidence="2" key="1">
    <citation type="journal article" date="2022" name="Microbiol. Resour. Announc.">
        <title>Draft Genome Sequence of a Methanogenic Archaeon from West Spitsbergen Permafrost.</title>
        <authorList>
            <person name="Trubitsyn V."/>
            <person name="Rivkina E."/>
            <person name="Shcherbakova V."/>
        </authorList>
    </citation>
    <scope>NUCLEOTIDE SEQUENCE [LARGE SCALE GENOMIC DNA]</scope>
    <source>
        <strain evidence="2">VT</strain>
    </source>
</reference>
<organism evidence="1 2">
    <name type="scientific">Methanobacterium spitsbergense</name>
    <dbReference type="NCBI Taxonomy" id="2874285"/>
    <lineage>
        <taxon>Archaea</taxon>
        <taxon>Methanobacteriati</taxon>
        <taxon>Methanobacteriota</taxon>
        <taxon>Methanomada group</taxon>
        <taxon>Methanobacteria</taxon>
        <taxon>Methanobacteriales</taxon>
        <taxon>Methanobacteriaceae</taxon>
        <taxon>Methanobacterium</taxon>
    </lineage>
</organism>
<dbReference type="AlphaFoldDB" id="A0A8T5UXK0"/>
<accession>A0A8T5UXK0</accession>